<sequence length="104" mass="12434">MCELISNITFVTSCKLEEKHWTLKEYPFALIFKESLKMIKEAFQDRQKTKRSRMGKEPAEKSTKKYVPPVIFDDTGHSTTLMDEFNKISGEKKHRTYHWWTLEM</sequence>
<name>A0AAV4U1F1_9ARAC</name>
<evidence type="ECO:0000313" key="1">
    <source>
        <dbReference type="EMBL" id="GIY51580.1"/>
    </source>
</evidence>
<comment type="caution">
    <text evidence="1">The sequence shown here is derived from an EMBL/GenBank/DDBJ whole genome shotgun (WGS) entry which is preliminary data.</text>
</comment>
<keyword evidence="2" id="KW-1185">Reference proteome</keyword>
<proteinExistence type="predicted"/>
<reference evidence="1 2" key="1">
    <citation type="submission" date="2021-06" db="EMBL/GenBank/DDBJ databases">
        <title>Caerostris darwini draft genome.</title>
        <authorList>
            <person name="Kono N."/>
            <person name="Arakawa K."/>
        </authorList>
    </citation>
    <scope>NUCLEOTIDE SEQUENCE [LARGE SCALE GENOMIC DNA]</scope>
</reference>
<dbReference type="AlphaFoldDB" id="A0AAV4U1F1"/>
<gene>
    <name evidence="1" type="ORF">CDAR_365101</name>
</gene>
<protein>
    <submittedName>
        <fullName evidence="1">Uncharacterized protein</fullName>
    </submittedName>
</protein>
<accession>A0AAV4U1F1</accession>
<evidence type="ECO:0000313" key="2">
    <source>
        <dbReference type="Proteomes" id="UP001054837"/>
    </source>
</evidence>
<dbReference type="Proteomes" id="UP001054837">
    <property type="component" value="Unassembled WGS sequence"/>
</dbReference>
<dbReference type="EMBL" id="BPLQ01010560">
    <property type="protein sequence ID" value="GIY51580.1"/>
    <property type="molecule type" value="Genomic_DNA"/>
</dbReference>
<organism evidence="1 2">
    <name type="scientific">Caerostris darwini</name>
    <dbReference type="NCBI Taxonomy" id="1538125"/>
    <lineage>
        <taxon>Eukaryota</taxon>
        <taxon>Metazoa</taxon>
        <taxon>Ecdysozoa</taxon>
        <taxon>Arthropoda</taxon>
        <taxon>Chelicerata</taxon>
        <taxon>Arachnida</taxon>
        <taxon>Araneae</taxon>
        <taxon>Araneomorphae</taxon>
        <taxon>Entelegynae</taxon>
        <taxon>Araneoidea</taxon>
        <taxon>Araneidae</taxon>
        <taxon>Caerostris</taxon>
    </lineage>
</organism>